<dbReference type="PROSITE" id="PS51031">
    <property type="entry name" value="BESS"/>
    <property type="match status" value="1"/>
</dbReference>
<dbReference type="AlphaFoldDB" id="A0ABD1E0C0"/>
<keyword evidence="5" id="KW-1185">Reference proteome</keyword>
<evidence type="ECO:0000256" key="1">
    <source>
        <dbReference type="PROSITE-ProRule" id="PRU00371"/>
    </source>
</evidence>
<dbReference type="Pfam" id="PF10545">
    <property type="entry name" value="MADF_DNA_bdg"/>
    <property type="match status" value="1"/>
</dbReference>
<feature type="domain" description="MADF" evidence="2">
    <location>
        <begin position="5"/>
        <end position="94"/>
    </location>
</feature>
<organism evidence="4 5">
    <name type="scientific">Hypothenemus hampei</name>
    <name type="common">Coffee berry borer</name>
    <dbReference type="NCBI Taxonomy" id="57062"/>
    <lineage>
        <taxon>Eukaryota</taxon>
        <taxon>Metazoa</taxon>
        <taxon>Ecdysozoa</taxon>
        <taxon>Arthropoda</taxon>
        <taxon>Hexapoda</taxon>
        <taxon>Insecta</taxon>
        <taxon>Pterygota</taxon>
        <taxon>Neoptera</taxon>
        <taxon>Endopterygota</taxon>
        <taxon>Coleoptera</taxon>
        <taxon>Polyphaga</taxon>
        <taxon>Cucujiformia</taxon>
        <taxon>Curculionidae</taxon>
        <taxon>Scolytinae</taxon>
        <taxon>Hypothenemus</taxon>
    </lineage>
</organism>
<feature type="domain" description="BESS" evidence="3">
    <location>
        <begin position="103"/>
        <end position="142"/>
    </location>
</feature>
<reference evidence="4 5" key="1">
    <citation type="submission" date="2024-05" db="EMBL/GenBank/DDBJ databases">
        <title>Genetic variation in Jamaican populations of the coffee berry borer (Hypothenemus hampei).</title>
        <authorList>
            <person name="Errbii M."/>
            <person name="Myrie A."/>
        </authorList>
    </citation>
    <scope>NUCLEOTIDE SEQUENCE [LARGE SCALE GENOMIC DNA]</scope>
    <source>
        <strain evidence="4">JA-Hopewell-2020-01-JO</strain>
        <tissue evidence="4">Whole body</tissue>
    </source>
</reference>
<keyword evidence="1" id="KW-0539">Nucleus</keyword>
<evidence type="ECO:0008006" key="6">
    <source>
        <dbReference type="Google" id="ProtNLM"/>
    </source>
</evidence>
<dbReference type="PANTHER" id="PTHR12243:SF67">
    <property type="entry name" value="COREPRESSOR OF PANGOLIN, ISOFORM A-RELATED"/>
    <property type="match status" value="1"/>
</dbReference>
<comment type="subcellular location">
    <subcellularLocation>
        <location evidence="1">Nucleus</location>
    </subcellularLocation>
</comment>
<dbReference type="PROSITE" id="PS51029">
    <property type="entry name" value="MADF"/>
    <property type="match status" value="1"/>
</dbReference>
<protein>
    <recommendedName>
        <fullName evidence="6">MADF domain-containing protein</fullName>
    </recommendedName>
</protein>
<accession>A0ABD1E0C0</accession>
<dbReference type="GO" id="GO:0005634">
    <property type="term" value="C:nucleus"/>
    <property type="evidence" value="ECO:0007669"/>
    <property type="project" value="UniProtKB-SubCell"/>
</dbReference>
<dbReference type="InterPro" id="IPR004210">
    <property type="entry name" value="BESS_motif"/>
</dbReference>
<dbReference type="PANTHER" id="PTHR12243">
    <property type="entry name" value="MADF DOMAIN TRANSCRIPTION FACTOR"/>
    <property type="match status" value="1"/>
</dbReference>
<dbReference type="EMBL" id="JBDJPC010000016">
    <property type="protein sequence ID" value="KAL1488025.1"/>
    <property type="molecule type" value="Genomic_DNA"/>
</dbReference>
<evidence type="ECO:0000259" key="2">
    <source>
        <dbReference type="PROSITE" id="PS51029"/>
    </source>
</evidence>
<evidence type="ECO:0000259" key="3">
    <source>
        <dbReference type="PROSITE" id="PS51031"/>
    </source>
</evidence>
<evidence type="ECO:0000313" key="4">
    <source>
        <dbReference type="EMBL" id="KAL1488025.1"/>
    </source>
</evidence>
<dbReference type="InterPro" id="IPR039353">
    <property type="entry name" value="TF_Adf1"/>
</dbReference>
<gene>
    <name evidence="4" type="ORF">ABEB36_015398</name>
</gene>
<evidence type="ECO:0000313" key="5">
    <source>
        <dbReference type="Proteomes" id="UP001566132"/>
    </source>
</evidence>
<proteinExistence type="predicted"/>
<name>A0ABD1E0C0_HYPHA</name>
<comment type="caution">
    <text evidence="4">The sequence shown here is derived from an EMBL/GenBank/DDBJ whole genome shotgun (WGS) entry which is preliminary data.</text>
</comment>
<dbReference type="Proteomes" id="UP001566132">
    <property type="component" value="Unassembled WGS sequence"/>
</dbReference>
<dbReference type="Pfam" id="PF02944">
    <property type="entry name" value="BESS"/>
    <property type="match status" value="1"/>
</dbReference>
<sequence length="185" mass="21346">MEKEQLISTIFQLPQIWDQRHKSHHNRYVLDKCCGQVADKCGVTVAQAKKTWKVLRQQFKVHFDKLPPARSGAAALEDDGLLEIKKEKIQMKKSREATAMDKNDEDVAFFTSLLPHVKILSSVKKLKFRMNVQRLIMDEVYGTVSQEEVCEAEMHEEIYGVRTQSAITYAGDRSYRNICILSNKK</sequence>
<dbReference type="InterPro" id="IPR006578">
    <property type="entry name" value="MADF-dom"/>
</dbReference>